<evidence type="ECO:0000313" key="2">
    <source>
        <dbReference type="EMBL" id="KAA5599939.1"/>
    </source>
</evidence>
<organism evidence="2 3">
    <name type="scientific">Blastochloris sulfoviridis</name>
    <dbReference type="NCBI Taxonomy" id="50712"/>
    <lineage>
        <taxon>Bacteria</taxon>
        <taxon>Pseudomonadati</taxon>
        <taxon>Pseudomonadota</taxon>
        <taxon>Alphaproteobacteria</taxon>
        <taxon>Hyphomicrobiales</taxon>
        <taxon>Blastochloridaceae</taxon>
        <taxon>Blastochloris</taxon>
    </lineage>
</organism>
<dbReference type="RefSeq" id="WP_150097775.1">
    <property type="nucleotide sequence ID" value="NZ_VWPL01000018.1"/>
</dbReference>
<dbReference type="Proteomes" id="UP000323886">
    <property type="component" value="Unassembled WGS sequence"/>
</dbReference>
<evidence type="ECO:0000256" key="1">
    <source>
        <dbReference type="SAM" id="MobiDB-lite"/>
    </source>
</evidence>
<dbReference type="EMBL" id="VWPL01000018">
    <property type="protein sequence ID" value="KAA5599939.1"/>
    <property type="molecule type" value="Genomic_DNA"/>
</dbReference>
<protein>
    <submittedName>
        <fullName evidence="2">Uncharacterized protein</fullName>
    </submittedName>
</protein>
<name>A0A5M6HWM3_9HYPH</name>
<evidence type="ECO:0000313" key="3">
    <source>
        <dbReference type="Proteomes" id="UP000323886"/>
    </source>
</evidence>
<gene>
    <name evidence="2" type="ORF">F1193_11205</name>
</gene>
<sequence>MRPRSDSVGNHDGCAEVNDGAATDVGFVGTPDDVPERLALVEEGLDEMAPFSPLRINPDGFARRGCCEMTILARRRLWPAMMDIGLPNRPSA</sequence>
<comment type="caution">
    <text evidence="2">The sequence shown here is derived from an EMBL/GenBank/DDBJ whole genome shotgun (WGS) entry which is preliminary data.</text>
</comment>
<accession>A0A5M6HWM3</accession>
<dbReference type="AlphaFoldDB" id="A0A5M6HWM3"/>
<proteinExistence type="predicted"/>
<reference evidence="2 3" key="1">
    <citation type="submission" date="2019-09" db="EMBL/GenBank/DDBJ databases">
        <title>Draft Whole-Genome sequence of Blastochloris sulfoviridis DSM 729.</title>
        <authorList>
            <person name="Meyer T.E."/>
            <person name="Kyndt J.A."/>
        </authorList>
    </citation>
    <scope>NUCLEOTIDE SEQUENCE [LARGE SCALE GENOMIC DNA]</scope>
    <source>
        <strain evidence="2 3">DSM 729</strain>
    </source>
</reference>
<keyword evidence="3" id="KW-1185">Reference proteome</keyword>
<feature type="region of interest" description="Disordered" evidence="1">
    <location>
        <begin position="1"/>
        <end position="24"/>
    </location>
</feature>